<dbReference type="Proteomes" id="UP001291623">
    <property type="component" value="Unassembled WGS sequence"/>
</dbReference>
<dbReference type="AlphaFoldDB" id="A0AAE1S7M0"/>
<proteinExistence type="predicted"/>
<evidence type="ECO:0000313" key="1">
    <source>
        <dbReference type="EMBL" id="KAK4364352.1"/>
    </source>
</evidence>
<evidence type="ECO:0000313" key="2">
    <source>
        <dbReference type="Proteomes" id="UP001291623"/>
    </source>
</evidence>
<comment type="caution">
    <text evidence="1">The sequence shown here is derived from an EMBL/GenBank/DDBJ whole genome shotgun (WGS) entry which is preliminary data.</text>
</comment>
<keyword evidence="2" id="KW-1185">Reference proteome</keyword>
<gene>
    <name evidence="1" type="ORF">RND71_015710</name>
</gene>
<sequence>MAMGCRFISCCLASRGSMHFLFSEVCRAITLIELVFRNTNPAQKNLAKQTQSKKVNKLIRYLKGTVYSYH</sequence>
<organism evidence="1 2">
    <name type="scientific">Anisodus tanguticus</name>
    <dbReference type="NCBI Taxonomy" id="243964"/>
    <lineage>
        <taxon>Eukaryota</taxon>
        <taxon>Viridiplantae</taxon>
        <taxon>Streptophyta</taxon>
        <taxon>Embryophyta</taxon>
        <taxon>Tracheophyta</taxon>
        <taxon>Spermatophyta</taxon>
        <taxon>Magnoliopsida</taxon>
        <taxon>eudicotyledons</taxon>
        <taxon>Gunneridae</taxon>
        <taxon>Pentapetalae</taxon>
        <taxon>asterids</taxon>
        <taxon>lamiids</taxon>
        <taxon>Solanales</taxon>
        <taxon>Solanaceae</taxon>
        <taxon>Solanoideae</taxon>
        <taxon>Hyoscyameae</taxon>
        <taxon>Anisodus</taxon>
    </lineage>
</organism>
<reference evidence="1" key="1">
    <citation type="submission" date="2023-12" db="EMBL/GenBank/DDBJ databases">
        <title>Genome assembly of Anisodus tanguticus.</title>
        <authorList>
            <person name="Wang Y.-J."/>
        </authorList>
    </citation>
    <scope>NUCLEOTIDE SEQUENCE</scope>
    <source>
        <strain evidence="1">KB-2021</strain>
        <tissue evidence="1">Leaf</tissue>
    </source>
</reference>
<dbReference type="EMBL" id="JAVYJV010000008">
    <property type="protein sequence ID" value="KAK4364352.1"/>
    <property type="molecule type" value="Genomic_DNA"/>
</dbReference>
<accession>A0AAE1S7M0</accession>
<name>A0AAE1S7M0_9SOLA</name>
<protein>
    <submittedName>
        <fullName evidence="1">Uncharacterized protein</fullName>
    </submittedName>
</protein>